<comment type="similarity">
    <text evidence="2 9">Belongs to the fimbrial export usher family.</text>
</comment>
<dbReference type="Pfam" id="PF13953">
    <property type="entry name" value="PapC_C"/>
    <property type="match status" value="1"/>
</dbReference>
<dbReference type="InterPro" id="IPR000015">
    <property type="entry name" value="Fimb_usher"/>
</dbReference>
<dbReference type="Gene3D" id="2.60.40.2070">
    <property type="match status" value="1"/>
</dbReference>
<evidence type="ECO:0000259" key="13">
    <source>
        <dbReference type="Pfam" id="PF13954"/>
    </source>
</evidence>
<evidence type="ECO:0000259" key="12">
    <source>
        <dbReference type="Pfam" id="PF13953"/>
    </source>
</evidence>
<evidence type="ECO:0000256" key="5">
    <source>
        <dbReference type="ARBA" id="ARBA00022692"/>
    </source>
</evidence>
<keyword evidence="8 9" id="KW-0998">Cell outer membrane</keyword>
<keyword evidence="9" id="KW-1029">Fimbrium biogenesis</keyword>
<dbReference type="InterPro" id="IPR025949">
    <property type="entry name" value="PapC-like_C"/>
</dbReference>
<dbReference type="Gene3D" id="2.60.40.3110">
    <property type="match status" value="1"/>
</dbReference>
<evidence type="ECO:0000256" key="3">
    <source>
        <dbReference type="ARBA" id="ARBA00022448"/>
    </source>
</evidence>
<dbReference type="SUPFAM" id="SSF141729">
    <property type="entry name" value="FimD N-terminal domain-like"/>
    <property type="match status" value="1"/>
</dbReference>
<dbReference type="GO" id="GO:0009279">
    <property type="term" value="C:cell outer membrane"/>
    <property type="evidence" value="ECO:0007669"/>
    <property type="project" value="UniProtKB-SubCell"/>
</dbReference>
<keyword evidence="3 9" id="KW-0813">Transport</keyword>
<name>A0A9W3P7M8_BURCE</name>
<dbReference type="Gene3D" id="2.60.40.2610">
    <property type="entry name" value="Outer membrane usher protein FimD, plug domain"/>
    <property type="match status" value="1"/>
</dbReference>
<dbReference type="Pfam" id="PF13954">
    <property type="entry name" value="PapC_N"/>
    <property type="match status" value="1"/>
</dbReference>
<sequence>MKQAPRATRTLASTPMPALSRSHVLVMLAYSAIPLTAAGGQHTSPDIPPHTSPGKDGSAIQVAQVTFNPDFFVTEPGGSIDLARYEKGSPVWPGSYRPDIYVNGNLIGRKDVTVRDGDDGALICFDRRLLEAVNVDVGRLPPAVLDELADPAACIPLSRAVPGATVSFDAGEARLDVGIAQAMLRRVARGYVDPSSWDAGVTSAMLGYSANVYRNVASGFGSNSAYVGVNAGVNAGGWYFRHDGALNWQQHDKRHYGVVNTYVQRDIERLDARLTLGDANTSGELFDTFAFRGVQIATDDRMRPDSLRGYAPVVHGIANSNARVTVRQGGVVLYDTSVPPGPFVIDDLYPTGYGGNLDVTITESDGSKRTSQVPYAAVAQSLRPGMTRFSLVAGTVRNMNLSYTPSVLQATLHRGVNNLLTLYGGVLANEHYQNVMAGSAFNTRYGALAFDVSGARTSSAGRSQQGMSVRVTYSKLFEPTGSNLSVAAYRFSSSGYLDFSNALTYVDNAKRNVTASSATALWRTRNRVAITATQPLGDKWGQVYASGFTQNYWERAGTDTQFQIGYSNRYRNIDYSVNVSRSRLSGGQFDTQTMFSASLPLGRSIKVPRSAITVGHNTEGGIRATATVSGLAGADNQASYSISTARDPDMGYSGNLSGEYRTPYAAFKAAFGKGEHYGSGSIGINGTVVAHPAGVTASPYTADTIAIVAAPSARGATVIGYGGVKLDPRGYAVVPYLTPYRVNEIAIDPRGLPDDVELRTTSQQVAPRAGATVMLRYPTVEGRPVLIHASLPDGSSLPFGAPVFDGNGSSVGMVTQGGQVYARLSGSNERLTVKWGHADAWQCAMQVAVPPLDTQASRMSIARTDARCDITTSPTAETDIRANQPTSNTQSEWK</sequence>
<evidence type="ECO:0000256" key="9">
    <source>
        <dbReference type="RuleBase" id="RU003884"/>
    </source>
</evidence>
<dbReference type="PROSITE" id="PS01151">
    <property type="entry name" value="FIMBRIAL_USHER"/>
    <property type="match status" value="1"/>
</dbReference>
<dbReference type="FunFam" id="2.60.40.3110:FF:000001">
    <property type="entry name" value="Putative fimbrial outer membrane usher"/>
    <property type="match status" value="1"/>
</dbReference>
<proteinExistence type="inferred from homology"/>
<evidence type="ECO:0000256" key="10">
    <source>
        <dbReference type="SAM" id="MobiDB-lite"/>
    </source>
</evidence>
<evidence type="ECO:0000313" key="15">
    <source>
        <dbReference type="Proteomes" id="UP000032866"/>
    </source>
</evidence>
<dbReference type="AlphaFoldDB" id="A0A9W3P7M8"/>
<accession>A0A9W3P7M8</accession>
<dbReference type="PANTHER" id="PTHR30451">
    <property type="entry name" value="OUTER MEMBRANE USHER PROTEIN"/>
    <property type="match status" value="1"/>
</dbReference>
<keyword evidence="5 9" id="KW-0812">Transmembrane</keyword>
<feature type="domain" description="PapC N-terminal" evidence="13">
    <location>
        <begin position="66"/>
        <end position="211"/>
    </location>
</feature>
<evidence type="ECO:0000256" key="11">
    <source>
        <dbReference type="SAM" id="SignalP"/>
    </source>
</evidence>
<protein>
    <submittedName>
        <fullName evidence="14">Fimbrial biogenesis outer membrane usher protein</fullName>
    </submittedName>
</protein>
<dbReference type="InterPro" id="IPR037224">
    <property type="entry name" value="PapC_N_sf"/>
</dbReference>
<dbReference type="RefSeq" id="WP_014895429.1">
    <property type="nucleotide sequence ID" value="NC_018513.1"/>
</dbReference>
<feature type="chain" id="PRO_5040772076" evidence="11">
    <location>
        <begin position="38"/>
        <end position="894"/>
    </location>
</feature>
<gene>
    <name evidence="14" type="ORF">GEM_0024</name>
</gene>
<dbReference type="KEGG" id="bct:GEM_0024"/>
<organism evidence="14 15">
    <name type="scientific">Burkholderia cepacia GG4</name>
    <dbReference type="NCBI Taxonomy" id="1009846"/>
    <lineage>
        <taxon>Bacteria</taxon>
        <taxon>Pseudomonadati</taxon>
        <taxon>Pseudomonadota</taxon>
        <taxon>Betaproteobacteria</taxon>
        <taxon>Burkholderiales</taxon>
        <taxon>Burkholderiaceae</taxon>
        <taxon>Burkholderia</taxon>
        <taxon>Burkholderia cepacia complex</taxon>
    </lineage>
</organism>
<dbReference type="GO" id="GO:0015473">
    <property type="term" value="F:fimbrial usher porin activity"/>
    <property type="evidence" value="ECO:0007669"/>
    <property type="project" value="InterPro"/>
</dbReference>
<dbReference type="Gene3D" id="3.10.20.410">
    <property type="match status" value="1"/>
</dbReference>
<dbReference type="Pfam" id="PF00577">
    <property type="entry name" value="Usher"/>
    <property type="match status" value="1"/>
</dbReference>
<dbReference type="InterPro" id="IPR043142">
    <property type="entry name" value="PapC-like_C_sf"/>
</dbReference>
<dbReference type="InterPro" id="IPR042186">
    <property type="entry name" value="FimD_plug_dom"/>
</dbReference>
<dbReference type="InterPro" id="IPR025885">
    <property type="entry name" value="PapC_N"/>
</dbReference>
<dbReference type="PANTHER" id="PTHR30451:SF20">
    <property type="entry name" value="FIMBRIAE USHER"/>
    <property type="match status" value="1"/>
</dbReference>
<keyword evidence="6 11" id="KW-0732">Signal</keyword>
<dbReference type="EMBL" id="CP003774">
    <property type="protein sequence ID" value="AFQ46485.1"/>
    <property type="molecule type" value="Genomic_DNA"/>
</dbReference>
<keyword evidence="7 9" id="KW-0472">Membrane</keyword>
<evidence type="ECO:0000256" key="4">
    <source>
        <dbReference type="ARBA" id="ARBA00022452"/>
    </source>
</evidence>
<evidence type="ECO:0000256" key="2">
    <source>
        <dbReference type="ARBA" id="ARBA00008064"/>
    </source>
</evidence>
<dbReference type="Proteomes" id="UP000032866">
    <property type="component" value="Chromosome 1"/>
</dbReference>
<comment type="subcellular location">
    <subcellularLocation>
        <location evidence="1 9">Cell outer membrane</location>
        <topology evidence="1 9">Multi-pass membrane protein</topology>
    </subcellularLocation>
</comment>
<feature type="region of interest" description="Disordered" evidence="10">
    <location>
        <begin position="871"/>
        <end position="894"/>
    </location>
</feature>
<evidence type="ECO:0000256" key="6">
    <source>
        <dbReference type="ARBA" id="ARBA00022729"/>
    </source>
</evidence>
<feature type="domain" description="PapC-like C-terminal" evidence="12">
    <location>
        <begin position="786"/>
        <end position="851"/>
    </location>
</feature>
<feature type="signal peptide" evidence="11">
    <location>
        <begin position="1"/>
        <end position="37"/>
    </location>
</feature>
<evidence type="ECO:0000256" key="7">
    <source>
        <dbReference type="ARBA" id="ARBA00023136"/>
    </source>
</evidence>
<keyword evidence="4" id="KW-1134">Transmembrane beta strand</keyword>
<evidence type="ECO:0000256" key="1">
    <source>
        <dbReference type="ARBA" id="ARBA00004571"/>
    </source>
</evidence>
<evidence type="ECO:0000256" key="8">
    <source>
        <dbReference type="ARBA" id="ARBA00023237"/>
    </source>
</evidence>
<dbReference type="InterPro" id="IPR018030">
    <property type="entry name" value="Fimbrial_membr_usher_CS"/>
</dbReference>
<dbReference type="GO" id="GO:0009297">
    <property type="term" value="P:pilus assembly"/>
    <property type="evidence" value="ECO:0007669"/>
    <property type="project" value="InterPro"/>
</dbReference>
<evidence type="ECO:0000313" key="14">
    <source>
        <dbReference type="EMBL" id="AFQ46485.1"/>
    </source>
</evidence>
<reference evidence="14 15" key="1">
    <citation type="journal article" date="2012" name="J. Bacteriol.">
        <title>Complete Genome Sequence of Burkholderia sp. Strain GG4, a Betaproteobacterium That Reduces 3-Oxo-N-Acylhomoserine Lactones and Produces Different N-Acylhomoserine Lactones.</title>
        <authorList>
            <person name="Hong K.W."/>
            <person name="Koh C.L."/>
            <person name="Sam C.K."/>
            <person name="Yin W.F."/>
            <person name="Chan K.G."/>
        </authorList>
    </citation>
    <scope>NUCLEOTIDE SEQUENCE [LARGE SCALE GENOMIC DNA]</scope>
    <source>
        <strain evidence="14 15">GG4</strain>
    </source>
</reference>